<protein>
    <submittedName>
        <fullName evidence="7">Uncharacterized protein</fullName>
    </submittedName>
</protein>
<evidence type="ECO:0000256" key="3">
    <source>
        <dbReference type="ARBA" id="ARBA00023140"/>
    </source>
</evidence>
<dbReference type="InterPro" id="IPR025110">
    <property type="entry name" value="AMP-bd_C"/>
</dbReference>
<sequence>MVVKSDFPDVPIPNSTFYQVILDAVWSHASLNPNRIAVIDGENESRTITFREIFFQAHSVATFLHSHGFGHGDVAAVTLPNCWEYSVFFLGAAMRGGAVSGASPMFTDYELERQFNDCKCKVVFTIDTALAKVRVAAAKCPSIKVIIALKSDPKRQLPLEVVNWDDMIRTQPDCHLPAVHHDVKNDLQLLPYSSGTTGAPKGVMLTHYNLVAMHSIFSSHSQNIMLPQIDPNWQWDKEVQLLFLPYSHIYGFFLMVNALVRGATAVVLRHFDAHNYLNAIQKYRIRMLNLVPPILVFLAKHPIVSKYDISSVEFIMSGAAPAGKDLCEELKARHPHVKAITQGYGMTEMGMASHLPVIEFTRFGNAGKLASNYEAKVVDVATGKECGRNEKGELWVRSPSVMKGYLNRKEATEETIDADGWLHTGDIGYHDDEGYLFIVDRLKELIKVRGFQVPPAELEDLLLSHPGVQDAAVIGVPDQQAGELPRAFIVRRDESLTETDVAEYVKSKVSYYKQLKGGVEFLKEIPKSPSGKILRRFLRDRMEANAKAKL</sequence>
<dbReference type="SUPFAM" id="SSF56801">
    <property type="entry name" value="Acetyl-CoA synthetase-like"/>
    <property type="match status" value="1"/>
</dbReference>
<dbReference type="Pfam" id="PF13193">
    <property type="entry name" value="AMP-binding_C"/>
    <property type="match status" value="1"/>
</dbReference>
<dbReference type="AlphaFoldDB" id="A0A914WVC1"/>
<evidence type="ECO:0000256" key="2">
    <source>
        <dbReference type="ARBA" id="ARBA00006432"/>
    </source>
</evidence>
<dbReference type="WBParaSite" id="PSAMB.scaffold526size48011.g6664.t1">
    <property type="protein sequence ID" value="PSAMB.scaffold526size48011.g6664.t1"/>
    <property type="gene ID" value="PSAMB.scaffold526size48011.g6664"/>
</dbReference>
<dbReference type="InterPro" id="IPR000873">
    <property type="entry name" value="AMP-dep_synth/lig_dom"/>
</dbReference>
<dbReference type="PANTHER" id="PTHR24096:SF422">
    <property type="entry name" value="BCDNA.GH02901"/>
    <property type="match status" value="1"/>
</dbReference>
<dbReference type="PROSITE" id="PS00455">
    <property type="entry name" value="AMP_BINDING"/>
    <property type="match status" value="1"/>
</dbReference>
<feature type="domain" description="AMP-dependent synthetase/ligase" evidence="4">
    <location>
        <begin position="28"/>
        <end position="406"/>
    </location>
</feature>
<evidence type="ECO:0000313" key="7">
    <source>
        <dbReference type="WBParaSite" id="PSAMB.scaffold526size48011.g6664.t1"/>
    </source>
</evidence>
<comment type="similarity">
    <text evidence="2">Belongs to the ATP-dependent AMP-binding enzyme family.</text>
</comment>
<reference evidence="7" key="1">
    <citation type="submission" date="2022-11" db="UniProtKB">
        <authorList>
            <consortium name="WormBaseParasite"/>
        </authorList>
    </citation>
    <scope>IDENTIFICATION</scope>
</reference>
<organism evidence="6 7">
    <name type="scientific">Plectus sambesii</name>
    <dbReference type="NCBI Taxonomy" id="2011161"/>
    <lineage>
        <taxon>Eukaryota</taxon>
        <taxon>Metazoa</taxon>
        <taxon>Ecdysozoa</taxon>
        <taxon>Nematoda</taxon>
        <taxon>Chromadorea</taxon>
        <taxon>Plectida</taxon>
        <taxon>Plectina</taxon>
        <taxon>Plectoidea</taxon>
        <taxon>Plectidae</taxon>
        <taxon>Plectus</taxon>
    </lineage>
</organism>
<evidence type="ECO:0000259" key="4">
    <source>
        <dbReference type="Pfam" id="PF00501"/>
    </source>
</evidence>
<feature type="domain" description="AMP-binding enzyme C-terminal" evidence="5">
    <location>
        <begin position="457"/>
        <end position="532"/>
    </location>
</feature>
<dbReference type="InterPro" id="IPR042099">
    <property type="entry name" value="ANL_N_sf"/>
</dbReference>
<evidence type="ECO:0000313" key="6">
    <source>
        <dbReference type="Proteomes" id="UP000887566"/>
    </source>
</evidence>
<dbReference type="GO" id="GO:0016405">
    <property type="term" value="F:CoA-ligase activity"/>
    <property type="evidence" value="ECO:0007669"/>
    <property type="project" value="TreeGrafter"/>
</dbReference>
<keyword evidence="3" id="KW-0576">Peroxisome</keyword>
<dbReference type="GO" id="GO:0005777">
    <property type="term" value="C:peroxisome"/>
    <property type="evidence" value="ECO:0007669"/>
    <property type="project" value="UniProtKB-SubCell"/>
</dbReference>
<dbReference type="Pfam" id="PF00501">
    <property type="entry name" value="AMP-binding"/>
    <property type="match status" value="1"/>
</dbReference>
<dbReference type="Gene3D" id="3.30.300.30">
    <property type="match status" value="1"/>
</dbReference>
<name>A0A914WVC1_9BILA</name>
<accession>A0A914WVC1</accession>
<dbReference type="Gene3D" id="3.40.50.12780">
    <property type="entry name" value="N-terminal domain of ligase-like"/>
    <property type="match status" value="1"/>
</dbReference>
<dbReference type="Proteomes" id="UP000887566">
    <property type="component" value="Unplaced"/>
</dbReference>
<dbReference type="InterPro" id="IPR020845">
    <property type="entry name" value="AMP-binding_CS"/>
</dbReference>
<comment type="subcellular location">
    <subcellularLocation>
        <location evidence="1">Peroxisome</location>
    </subcellularLocation>
</comment>
<dbReference type="CDD" id="cd05911">
    <property type="entry name" value="Firefly_Luc_like"/>
    <property type="match status" value="1"/>
</dbReference>
<dbReference type="PANTHER" id="PTHR24096">
    <property type="entry name" value="LONG-CHAIN-FATTY-ACID--COA LIGASE"/>
    <property type="match status" value="1"/>
</dbReference>
<keyword evidence="6" id="KW-1185">Reference proteome</keyword>
<dbReference type="FunFam" id="3.30.300.30:FF:000007">
    <property type="entry name" value="4-coumarate--CoA ligase 2"/>
    <property type="match status" value="1"/>
</dbReference>
<evidence type="ECO:0000256" key="1">
    <source>
        <dbReference type="ARBA" id="ARBA00004275"/>
    </source>
</evidence>
<evidence type="ECO:0000259" key="5">
    <source>
        <dbReference type="Pfam" id="PF13193"/>
    </source>
</evidence>
<proteinExistence type="inferred from homology"/>
<dbReference type="InterPro" id="IPR045851">
    <property type="entry name" value="AMP-bd_C_sf"/>
</dbReference>